<proteinExistence type="predicted"/>
<evidence type="ECO:0000313" key="1">
    <source>
        <dbReference type="EMBL" id="GAX79407.1"/>
    </source>
</evidence>
<comment type="caution">
    <text evidence="1">The sequence shown here is derived from an EMBL/GenBank/DDBJ whole genome shotgun (WGS) entry which is preliminary data.</text>
</comment>
<keyword evidence="2" id="KW-1185">Reference proteome</keyword>
<gene>
    <name evidence="1" type="ORF">CEUSTIGMA_g6848.t1</name>
</gene>
<reference evidence="1 2" key="1">
    <citation type="submission" date="2017-08" db="EMBL/GenBank/DDBJ databases">
        <title>Acidophilic green algal genome provides insights into adaptation to an acidic environment.</title>
        <authorList>
            <person name="Hirooka S."/>
            <person name="Hirose Y."/>
            <person name="Kanesaki Y."/>
            <person name="Higuchi S."/>
            <person name="Fujiwara T."/>
            <person name="Onuma R."/>
            <person name="Era A."/>
            <person name="Ohbayashi R."/>
            <person name="Uzuka A."/>
            <person name="Nozaki H."/>
            <person name="Yoshikawa H."/>
            <person name="Miyagishima S.Y."/>
        </authorList>
    </citation>
    <scope>NUCLEOTIDE SEQUENCE [LARGE SCALE GENOMIC DNA]</scope>
    <source>
        <strain evidence="1 2">NIES-2499</strain>
    </source>
</reference>
<organism evidence="1 2">
    <name type="scientific">Chlamydomonas eustigma</name>
    <dbReference type="NCBI Taxonomy" id="1157962"/>
    <lineage>
        <taxon>Eukaryota</taxon>
        <taxon>Viridiplantae</taxon>
        <taxon>Chlorophyta</taxon>
        <taxon>core chlorophytes</taxon>
        <taxon>Chlorophyceae</taxon>
        <taxon>CS clade</taxon>
        <taxon>Chlamydomonadales</taxon>
        <taxon>Chlamydomonadaceae</taxon>
        <taxon>Chlamydomonas</taxon>
    </lineage>
</organism>
<evidence type="ECO:0000313" key="2">
    <source>
        <dbReference type="Proteomes" id="UP000232323"/>
    </source>
</evidence>
<accession>A0A250X8M0</accession>
<dbReference type="Proteomes" id="UP000232323">
    <property type="component" value="Unassembled WGS sequence"/>
</dbReference>
<sequence>MFVISECRRIYAMNAVIAAGMPCWGTANKFGCFENVLRGPDDIWCSKLAILVSNYTPQQSVQLELSSVALSSSPVSEDELRQRKQYDHVVSLKSPNELLRSRKVLQTYQSNGQGPAGVTVINSNPVSVSNPINIINPNLNFNKNFDLGSLTGQGAMFPIG</sequence>
<name>A0A250X8M0_9CHLO</name>
<dbReference type="AlphaFoldDB" id="A0A250X8M0"/>
<protein>
    <submittedName>
        <fullName evidence="1">Uncharacterized protein</fullName>
    </submittedName>
</protein>
<dbReference type="EMBL" id="BEGY01000042">
    <property type="protein sequence ID" value="GAX79407.1"/>
    <property type="molecule type" value="Genomic_DNA"/>
</dbReference>